<gene>
    <name evidence="8" type="ORF">LFA_0130</name>
</gene>
<feature type="compositionally biased region" description="Basic and acidic residues" evidence="6">
    <location>
        <begin position="626"/>
        <end position="643"/>
    </location>
</feature>
<evidence type="ECO:0000256" key="4">
    <source>
        <dbReference type="ARBA" id="ARBA00022679"/>
    </source>
</evidence>
<dbReference type="GO" id="GO:0030170">
    <property type="term" value="F:pyridoxal phosphate binding"/>
    <property type="evidence" value="ECO:0007669"/>
    <property type="project" value="InterPro"/>
</dbReference>
<dbReference type="Proteomes" id="UP000032430">
    <property type="component" value="Chromosome I"/>
</dbReference>
<dbReference type="InterPro" id="IPR050596">
    <property type="entry name" value="AspAT/PAT-like"/>
</dbReference>
<evidence type="ECO:0000256" key="3">
    <source>
        <dbReference type="ARBA" id="ARBA00022576"/>
    </source>
</evidence>
<dbReference type="EC" id="2.6.1.9" evidence="8"/>
<dbReference type="InterPro" id="IPR004839">
    <property type="entry name" value="Aminotransferase_I/II_large"/>
</dbReference>
<dbReference type="Pfam" id="PF00155">
    <property type="entry name" value="Aminotran_1_2"/>
    <property type="match status" value="1"/>
</dbReference>
<dbReference type="InterPro" id="IPR015422">
    <property type="entry name" value="PyrdxlP-dep_Trfase_small"/>
</dbReference>
<dbReference type="AlphaFoldDB" id="A0A098G0W8"/>
<dbReference type="EMBL" id="LN614827">
    <property type="protein sequence ID" value="CEG55611.1"/>
    <property type="molecule type" value="Genomic_DNA"/>
</dbReference>
<evidence type="ECO:0000256" key="2">
    <source>
        <dbReference type="ARBA" id="ARBA00007441"/>
    </source>
</evidence>
<dbReference type="SUPFAM" id="SSF53383">
    <property type="entry name" value="PLP-dependent transferases"/>
    <property type="match status" value="1"/>
</dbReference>
<proteinExistence type="inferred from homology"/>
<dbReference type="RefSeq" id="WP_065814350.1">
    <property type="nucleotide sequence ID" value="NZ_LN614827.1"/>
</dbReference>
<dbReference type="GO" id="GO:0006520">
    <property type="term" value="P:amino acid metabolic process"/>
    <property type="evidence" value="ECO:0007669"/>
    <property type="project" value="InterPro"/>
</dbReference>
<sequence>MLTPDGLSADDTDKVMLLNMWAKTLEKENHNPNKSFIYAGMGKPTFRVNIYIVEMLVAYWQAILALIQKEMTKPGSVKESIAIDYGDGRGDIEPRAMMATAMSSWYASPITADNILFTTGGAGALRVIFETFNKLYADSSKYRVITPFPHYSLYADNDKHILHPIDVMQEPGYRLTATALDESILSAYELAKQDGCPPRAVLLCNPSNPLGTVITEEEWKDIAQVLRKYPHLKLVIDEAYAEMYWSAGNIPSVLKYAPELKDRVVLLRSATKALSSAGERFAMLMAFDPELMNALRNKNISTIGHAARSAQLAYAHAMAHFGDKEKKELKDFYYPKVQYVWQRAQAMGAAMPDPSYKIDSTFYVLCDFSDLLGDEIPTEAQRALGRTGRIKTSEELIYSLLFKESLMLAAGSFFGMPENNGVVRITCSGTEAELKDMMDRLEGCLLQARKRKSDLLVKEIRQQITILTSVDAAKGTIALKRLEKISVPNNSVLQLKAKNKVLVELLDDIKQTIKNHKTNPASVKAETRANAALALQSFIRTYTQSTVPASQAPAVPTTHPSISTTATKTPPAKQPVDLLQKEWEKFVDVTFSEGALKTQFLNLKEADKETIQPWIEHKRKFLEKMSPERTMVHDQEKVIDTPKARPKIS</sequence>
<evidence type="ECO:0000256" key="1">
    <source>
        <dbReference type="ARBA" id="ARBA00001933"/>
    </source>
</evidence>
<reference evidence="9" key="1">
    <citation type="submission" date="2014-09" db="EMBL/GenBank/DDBJ databases">
        <authorList>
            <person name="Gomez-Valero L."/>
        </authorList>
    </citation>
    <scope>NUCLEOTIDE SEQUENCE [LARGE SCALE GENOMIC DNA]</scope>
    <source>
        <strain evidence="9">ATCC700992</strain>
    </source>
</reference>
<dbReference type="HOGENOM" id="CLU_441983_0_0_6"/>
<dbReference type="CDD" id="cd00609">
    <property type="entry name" value="AAT_like"/>
    <property type="match status" value="1"/>
</dbReference>
<evidence type="ECO:0000313" key="9">
    <source>
        <dbReference type="Proteomes" id="UP000032430"/>
    </source>
</evidence>
<feature type="domain" description="Aminotransferase class I/classII large" evidence="7">
    <location>
        <begin position="85"/>
        <end position="441"/>
    </location>
</feature>
<dbReference type="InterPro" id="IPR015424">
    <property type="entry name" value="PyrdxlP-dep_Trfase"/>
</dbReference>
<keyword evidence="9" id="KW-1185">Reference proteome</keyword>
<evidence type="ECO:0000259" key="7">
    <source>
        <dbReference type="Pfam" id="PF00155"/>
    </source>
</evidence>
<accession>A0A098G0W8</accession>
<evidence type="ECO:0000313" key="8">
    <source>
        <dbReference type="EMBL" id="CEG55611.1"/>
    </source>
</evidence>
<dbReference type="PANTHER" id="PTHR46383:SF1">
    <property type="entry name" value="ASPARTATE AMINOTRANSFERASE"/>
    <property type="match status" value="1"/>
</dbReference>
<dbReference type="STRING" id="1212491.LFA_0130"/>
<dbReference type="Gene3D" id="3.40.640.10">
    <property type="entry name" value="Type I PLP-dependent aspartate aminotransferase-like (Major domain)"/>
    <property type="match status" value="1"/>
</dbReference>
<dbReference type="InterPro" id="IPR015421">
    <property type="entry name" value="PyrdxlP-dep_Trfase_major"/>
</dbReference>
<dbReference type="GO" id="GO:0004400">
    <property type="term" value="F:histidinol-phosphate transaminase activity"/>
    <property type="evidence" value="ECO:0007669"/>
    <property type="project" value="UniProtKB-EC"/>
</dbReference>
<dbReference type="PANTHER" id="PTHR46383">
    <property type="entry name" value="ASPARTATE AMINOTRANSFERASE"/>
    <property type="match status" value="1"/>
</dbReference>
<evidence type="ECO:0000256" key="6">
    <source>
        <dbReference type="SAM" id="MobiDB-lite"/>
    </source>
</evidence>
<comment type="cofactor">
    <cofactor evidence="1">
        <name>pyridoxal 5'-phosphate</name>
        <dbReference type="ChEBI" id="CHEBI:597326"/>
    </cofactor>
</comment>
<keyword evidence="4 8" id="KW-0808">Transferase</keyword>
<dbReference type="OrthoDB" id="9813612at2"/>
<organism evidence="8 9">
    <name type="scientific">Legionella fallonii LLAP-10</name>
    <dbReference type="NCBI Taxonomy" id="1212491"/>
    <lineage>
        <taxon>Bacteria</taxon>
        <taxon>Pseudomonadati</taxon>
        <taxon>Pseudomonadota</taxon>
        <taxon>Gammaproteobacteria</taxon>
        <taxon>Legionellales</taxon>
        <taxon>Legionellaceae</taxon>
        <taxon>Legionella</taxon>
    </lineage>
</organism>
<keyword evidence="5" id="KW-0663">Pyridoxal phosphate</keyword>
<dbReference type="KEGG" id="lfa:LFA_0130"/>
<feature type="region of interest" description="Disordered" evidence="6">
    <location>
        <begin position="626"/>
        <end position="649"/>
    </location>
</feature>
<name>A0A098G0W8_9GAMM</name>
<feature type="region of interest" description="Disordered" evidence="6">
    <location>
        <begin position="549"/>
        <end position="572"/>
    </location>
</feature>
<dbReference type="Gene3D" id="3.90.1150.10">
    <property type="entry name" value="Aspartate Aminotransferase, domain 1"/>
    <property type="match status" value="1"/>
</dbReference>
<comment type="similarity">
    <text evidence="2">Belongs to the class-I pyridoxal-phosphate-dependent aminotransferase family.</text>
</comment>
<evidence type="ECO:0000256" key="5">
    <source>
        <dbReference type="ARBA" id="ARBA00022898"/>
    </source>
</evidence>
<keyword evidence="3 8" id="KW-0032">Aminotransferase</keyword>
<protein>
    <submittedName>
        <fullName evidence="8">Putative Histidinol-phosphate transaminase</fullName>
        <ecNumber evidence="8">2.6.1.9</ecNumber>
    </submittedName>
</protein>